<feature type="disulfide bond" evidence="17">
    <location>
        <begin position="814"/>
        <end position="825"/>
    </location>
</feature>
<feature type="disulfide bond" evidence="17">
    <location>
        <begin position="788"/>
        <end position="820"/>
    </location>
</feature>
<dbReference type="SUPFAM" id="SSF55486">
    <property type="entry name" value="Metalloproteases ('zincins'), catalytic domain"/>
    <property type="match status" value="1"/>
</dbReference>
<dbReference type="FunFam" id="2.60.120.830:FF:000001">
    <property type="entry name" value="A disintegrin and metalloproteinase with thrombospondin motifs 1"/>
    <property type="match status" value="1"/>
</dbReference>
<feature type="region of interest" description="Disordered" evidence="19">
    <location>
        <begin position="248"/>
        <end position="357"/>
    </location>
</feature>
<dbReference type="Gene3D" id="3.40.1620.60">
    <property type="match status" value="1"/>
</dbReference>
<feature type="compositionally biased region" description="Low complexity" evidence="19">
    <location>
        <begin position="258"/>
        <end position="275"/>
    </location>
</feature>
<dbReference type="InterPro" id="IPR010294">
    <property type="entry name" value="ADAMTS_spacer1"/>
</dbReference>
<feature type="region of interest" description="Disordered" evidence="19">
    <location>
        <begin position="480"/>
        <end position="515"/>
    </location>
</feature>
<dbReference type="GO" id="GO:0046872">
    <property type="term" value="F:metal ion binding"/>
    <property type="evidence" value="ECO:0007669"/>
    <property type="project" value="UniProtKB-KW"/>
</dbReference>
<feature type="binding site" evidence="16">
    <location>
        <position position="630"/>
    </location>
    <ligand>
        <name>Ca(2+)</name>
        <dbReference type="ChEBI" id="CHEBI:29108"/>
        <label>1</label>
    </ligand>
</feature>
<dbReference type="SMART" id="SM00209">
    <property type="entry name" value="TSP1"/>
    <property type="match status" value="5"/>
</dbReference>
<dbReference type="Pfam" id="PF05986">
    <property type="entry name" value="ADAMTS_spacer1"/>
    <property type="match status" value="1"/>
</dbReference>
<evidence type="ECO:0000313" key="22">
    <source>
        <dbReference type="Proteomes" id="UP000286641"/>
    </source>
</evidence>
<evidence type="ECO:0000256" key="4">
    <source>
        <dbReference type="ARBA" id="ARBA00022670"/>
    </source>
</evidence>
<evidence type="ECO:0000256" key="15">
    <source>
        <dbReference type="PIRSR" id="PIRSR613273-1"/>
    </source>
</evidence>
<keyword evidence="14" id="KW-0325">Glycoprotein</keyword>
<feature type="binding site" evidence="16">
    <location>
        <position position="613"/>
    </location>
    <ligand>
        <name>Ca(2+)</name>
        <dbReference type="ChEBI" id="CHEBI:29108"/>
        <label>1</label>
    </ligand>
</feature>
<dbReference type="Pfam" id="PF00090">
    <property type="entry name" value="TSP_1"/>
    <property type="match status" value="1"/>
</dbReference>
<organism evidence="22 23">
    <name type="scientific">Callorhinus ursinus</name>
    <name type="common">Northern fur seal</name>
    <dbReference type="NCBI Taxonomy" id="34884"/>
    <lineage>
        <taxon>Eukaryota</taxon>
        <taxon>Metazoa</taxon>
        <taxon>Chordata</taxon>
        <taxon>Craniata</taxon>
        <taxon>Vertebrata</taxon>
        <taxon>Euteleostomi</taxon>
        <taxon>Mammalia</taxon>
        <taxon>Eutheria</taxon>
        <taxon>Laurasiatheria</taxon>
        <taxon>Carnivora</taxon>
        <taxon>Caniformia</taxon>
        <taxon>Pinnipedia</taxon>
        <taxon>Otariidae</taxon>
        <taxon>Callorhinus</taxon>
    </lineage>
</organism>
<keyword evidence="13 17" id="KW-1015">Disulfide bond</keyword>
<evidence type="ECO:0000256" key="6">
    <source>
        <dbReference type="ARBA" id="ARBA00022723"/>
    </source>
</evidence>
<comment type="caution">
    <text evidence="18">Lacks conserved residue(s) required for the propagation of feature annotation.</text>
</comment>
<keyword evidence="2" id="KW-0964">Secreted</keyword>
<feature type="compositionally biased region" description="Low complexity" evidence="19">
    <location>
        <begin position="117"/>
        <end position="126"/>
    </location>
</feature>
<sequence length="1407" mass="154751">MDRKTKRLWKAGPQLCAPACNLRESFLLHTHLASRVSSSRHKFPPAPLRVRACSTPAPSRVRSLAHRVAGNGPWQFRAGAGGEPRLGHHGAPARAGQSSACPEAALPASRLPGARALRGRGAACPRSSPPPPPPGLEQPLGVTQHPPSHPPADKGPGQTRRLASLRSGEAAAPAVDRARRRARGREPRPRERGPGKSLEMRLTHICCCCLLYQLGVLSNGIVSGLQFAPDREEWEVVFPALWRREPVDAAGGSGGSADPGSVRGGSARAQAAGSSREVRSVAPAPRVEPAEGQSEPQPQPRPPSPRAGEEDEEFESQELPRGSSGAAALSPGAPASWQPPPPQPPPSPPPGQEAEPDGDEVLLRIPAFSRDLYLLLRRDGRFLAPRFAVEQRPSPGPGPGPGPTRAAAAPRPPAPPDASCFYTGAVLRHPGSLASFSTCGGGLMGFIQLNEDFIFIEPLNDTMAVTGHPHRVYRQKRSMEEKVTEKSAPHSHYCGIISDKGRPRSKKKTESGRGKRYSYKLPQEYNIETIVVADPAMISYHGADAARRFILTILNMVFNLFQHKSLGVQVNLRVIKLILLHETPADLYIGHHGEKMLESFCKWQHEEFGKKNDIHLEMSTSWGEDMTSVDAAILITRKDFCVHKDEPCDTVGIAYLSGMCSEKRKCIIAEDNGLNLAFTIAHEMGHNMGINHDNDHPSCADGLHIMSGEWIKGQNLGDVSWSRCSKEDLERFLRSKASNCLLQTNPQSVNSVMVPSKLPGMTYTADEQCQILFGPLASFCQEMQHVICTGLWCKVEGEKECRTKLDPPMDGTDCDAGKWCKAGECTSRTSAPGHVAGEWSEWSPCSRTCGSGISSRERKCPGLGSEARDCNGPRKQYRICENPPCPAGLPGFRDWQCQAYSVRTSYPKHVLQWQAVMDEEKPCALFCSPVGKEEPILLSEKVMDGTSCGYQGLDVCANGRCQKVGCDGLLGSLAREDHCGVCNGNGKSCKIIKGDFNHTRGAGYVEVLVIPAGARRIKVVEEKPAHSYLALRDAGKQSINSDWKIEHSGAFNLAGTTVHYVRRGLWEKISAKGPTTSPLHLLVLLFQDQNYGLHYEYTIPSDPLPENQSSKAPEPLFMWTHTGWEDCDATCGGGERKTTVSCTKIMNKNISIVDNKKCKYLSKPEPQIRKCHEQPCQTRWMMTEWTPCSRTCGKGMQSRQVACTQQLSNGTLTRARERDCAGPKPASAQRCEGQDCMTVWEAGVWSECSVKCGKGVRHRTVRCTNPRKKCVLSTRPREAEDCEDYSKCYVWRMGDWSKCSITCGKGMQSRVIQCMHKITGRHGNECFSSEKPAAYRPCHLQPCNEKINVNTITSPRLAALTFKCLGDQWPVYCRVIREKNLCQDMRWYQRCCGTCRDFYAQKLQQKS</sequence>
<feature type="region of interest" description="Disordered" evidence="19">
    <location>
        <begin position="387"/>
        <end position="414"/>
    </location>
</feature>
<feature type="binding site" evidence="16 18">
    <location>
        <position position="692"/>
    </location>
    <ligand>
        <name>Zn(2+)</name>
        <dbReference type="ChEBI" id="CHEBI:29105"/>
        <note>catalytic</note>
    </ligand>
</feature>
<feature type="compositionally biased region" description="Basic and acidic residues" evidence="19">
    <location>
        <begin position="184"/>
        <end position="196"/>
    </location>
</feature>
<accession>A0A3Q7ND35</accession>
<dbReference type="InterPro" id="IPR024079">
    <property type="entry name" value="MetalloPept_cat_dom_sf"/>
</dbReference>
<keyword evidence="10 16" id="KW-0862">Zinc</keyword>
<evidence type="ECO:0000256" key="8">
    <source>
        <dbReference type="ARBA" id="ARBA00022737"/>
    </source>
</evidence>
<feature type="binding site" evidence="16">
    <location>
        <position position="528"/>
    </location>
    <ligand>
        <name>Ca(2+)</name>
        <dbReference type="ChEBI" id="CHEBI:29108"/>
        <label>2</label>
    </ligand>
</feature>
<dbReference type="CDD" id="cd04273">
    <property type="entry name" value="ZnMc_ADAMTS_like"/>
    <property type="match status" value="1"/>
</dbReference>
<feature type="disulfide bond" evidence="17">
    <location>
        <begin position="860"/>
        <end position="870"/>
    </location>
</feature>
<feature type="disulfide bond" evidence="17">
    <location>
        <begin position="849"/>
        <end position="885"/>
    </location>
</feature>
<dbReference type="CTD" id="171019"/>
<feature type="binding site" evidence="16 18">
    <location>
        <position position="682"/>
    </location>
    <ligand>
        <name>Zn(2+)</name>
        <dbReference type="ChEBI" id="CHEBI:29105"/>
        <note>catalytic</note>
    </ligand>
</feature>
<dbReference type="SMART" id="SM00608">
    <property type="entry name" value="ACR"/>
    <property type="match status" value="1"/>
</dbReference>
<keyword evidence="22" id="KW-1185">Reference proteome</keyword>
<comment type="cofactor">
    <cofactor evidence="16">
        <name>Zn(2+)</name>
        <dbReference type="ChEBI" id="CHEBI:29105"/>
    </cofactor>
    <text evidence="16">Binds 1 zinc ion per subunit.</text>
</comment>
<evidence type="ECO:0000256" key="12">
    <source>
        <dbReference type="ARBA" id="ARBA00023145"/>
    </source>
</evidence>
<dbReference type="InterPro" id="IPR036383">
    <property type="entry name" value="TSP1_rpt_sf"/>
</dbReference>
<dbReference type="InParanoid" id="A0A3Q7ND35"/>
<evidence type="ECO:0000256" key="2">
    <source>
        <dbReference type="ARBA" id="ARBA00022525"/>
    </source>
</evidence>
<keyword evidence="12" id="KW-0865">Zymogen</keyword>
<dbReference type="Gene3D" id="2.20.100.10">
    <property type="entry name" value="Thrombospondin type-1 (TSP1) repeat"/>
    <property type="match status" value="5"/>
</dbReference>
<keyword evidence="9" id="KW-0378">Hydrolase</keyword>
<dbReference type="InterPro" id="IPR001590">
    <property type="entry name" value="Peptidase_M12B"/>
</dbReference>
<keyword evidence="8" id="KW-0677">Repeat</keyword>
<evidence type="ECO:0000256" key="10">
    <source>
        <dbReference type="ARBA" id="ARBA00022833"/>
    </source>
</evidence>
<dbReference type="GO" id="GO:0004222">
    <property type="term" value="F:metalloendopeptidase activity"/>
    <property type="evidence" value="ECO:0007669"/>
    <property type="project" value="InterPro"/>
</dbReference>
<keyword evidence="16" id="KW-0106">Calcium</keyword>
<keyword evidence="5" id="KW-0165">Cleavage on pair of basic residues</keyword>
<dbReference type="PANTHER" id="PTHR13723:SF197">
    <property type="entry name" value="A DISINTEGRIN AND METALLOPROTEINASE WITH THROMBOSPONDIN MOTIFS 19"/>
    <property type="match status" value="1"/>
</dbReference>
<dbReference type="PANTHER" id="PTHR13723">
    <property type="entry name" value="ADAMTS A DISINTEGRIN AND METALLOPROTEASE WITH THROMBOSPONDIN MOTIFS PROTEASE"/>
    <property type="match status" value="1"/>
</dbReference>
<reference key="1">
    <citation type="submission" date="2019-01" db="UniProtKB">
        <authorList>
            <consortium name="RefSeq"/>
        </authorList>
    </citation>
    <scope>IDENTIFICATION</scope>
</reference>
<feature type="domain" description="PLAC" evidence="21">
    <location>
        <begin position="1360"/>
        <end position="1399"/>
    </location>
</feature>
<feature type="disulfide bond" evidence="17">
    <location>
        <begin position="699"/>
        <end position="724"/>
    </location>
</feature>
<dbReference type="PROSITE" id="PS50092">
    <property type="entry name" value="TSP1"/>
    <property type="match status" value="5"/>
</dbReference>
<dbReference type="FunFam" id="3.40.390.10:FF:000001">
    <property type="entry name" value="A disintegrin and metalloproteinase with thrombospondin motifs 1"/>
    <property type="match status" value="1"/>
</dbReference>
<dbReference type="Gene3D" id="3.40.390.10">
    <property type="entry name" value="Collagenase (Catalytic Domain)"/>
    <property type="match status" value="1"/>
</dbReference>
<feature type="disulfide bond" evidence="17">
    <location>
        <begin position="845"/>
        <end position="880"/>
    </location>
</feature>
<dbReference type="InterPro" id="IPR050439">
    <property type="entry name" value="ADAMTS_ADAMTS-like"/>
</dbReference>
<dbReference type="SUPFAM" id="SSF82895">
    <property type="entry name" value="TSP-1 type 1 repeat"/>
    <property type="match status" value="5"/>
</dbReference>
<keyword evidence="6 16" id="KW-0479">Metal-binding</keyword>
<feature type="binding site" evidence="16">
    <location>
        <position position="528"/>
    </location>
    <ligand>
        <name>Ca(2+)</name>
        <dbReference type="ChEBI" id="CHEBI:29108"/>
        <label>1</label>
    </ligand>
</feature>
<evidence type="ECO:0000256" key="7">
    <source>
        <dbReference type="ARBA" id="ARBA00022729"/>
    </source>
</evidence>
<evidence type="ECO:0000259" key="21">
    <source>
        <dbReference type="PROSITE" id="PS50900"/>
    </source>
</evidence>
<dbReference type="Gene3D" id="2.60.120.830">
    <property type="match status" value="1"/>
</dbReference>
<feature type="disulfide bond" evidence="17">
    <location>
        <begin position="641"/>
        <end position="648"/>
    </location>
</feature>
<dbReference type="Proteomes" id="UP000286641">
    <property type="component" value="Unplaced"/>
</dbReference>
<dbReference type="PROSITE" id="PS50900">
    <property type="entry name" value="PLAC"/>
    <property type="match status" value="1"/>
</dbReference>
<keyword evidence="3" id="KW-0272">Extracellular matrix</keyword>
<dbReference type="PRINTS" id="PR01857">
    <property type="entry name" value="ADAMTSFAMILY"/>
</dbReference>
<keyword evidence="4" id="KW-0645">Protease</keyword>
<evidence type="ECO:0000259" key="20">
    <source>
        <dbReference type="PROSITE" id="PS50215"/>
    </source>
</evidence>
<feature type="disulfide bond" evidence="17">
    <location>
        <begin position="769"/>
        <end position="793"/>
    </location>
</feature>
<dbReference type="FunFam" id="2.20.100.10:FF:000005">
    <property type="entry name" value="ADAM metallopeptidase with thrombospondin type 1 motif 9"/>
    <property type="match status" value="1"/>
</dbReference>
<dbReference type="InterPro" id="IPR006586">
    <property type="entry name" value="ADAM_Cys-rich"/>
</dbReference>
<proteinExistence type="predicted"/>
<dbReference type="Pfam" id="PF23178">
    <property type="entry name" value="ADAMTS_C"/>
    <property type="match status" value="1"/>
</dbReference>
<dbReference type="RefSeq" id="XP_025716607.1">
    <property type="nucleotide sequence ID" value="XM_025860822.1"/>
</dbReference>
<feature type="active site" evidence="15 18">
    <location>
        <position position="683"/>
    </location>
</feature>
<evidence type="ECO:0000256" key="14">
    <source>
        <dbReference type="ARBA" id="ARBA00023180"/>
    </source>
</evidence>
<keyword evidence="7" id="KW-0732">Signal</keyword>
<feature type="disulfide bond" evidence="17">
    <location>
        <begin position="780"/>
        <end position="801"/>
    </location>
</feature>
<dbReference type="InterPro" id="IPR000884">
    <property type="entry name" value="TSP1_rpt"/>
</dbReference>
<feature type="disulfide bond" evidence="17 18">
    <location>
        <begin position="660"/>
        <end position="740"/>
    </location>
</feature>
<comment type="subcellular location">
    <subcellularLocation>
        <location evidence="1">Secreted</location>
        <location evidence="1">Extracellular space</location>
        <location evidence="1">Extracellular matrix</location>
    </subcellularLocation>
</comment>
<name>A0A3Q7ND35_CALUR</name>
<dbReference type="InterPro" id="IPR056270">
    <property type="entry name" value="ADAMTS17/19_C"/>
</dbReference>
<feature type="binding site" evidence="16">
    <location>
        <position position="740"/>
    </location>
    <ligand>
        <name>Ca(2+)</name>
        <dbReference type="ChEBI" id="CHEBI:29108"/>
        <label>1</label>
    </ligand>
</feature>
<feature type="compositionally biased region" description="Pro residues" evidence="19">
    <location>
        <begin position="127"/>
        <end position="136"/>
    </location>
</feature>
<protein>
    <submittedName>
        <fullName evidence="23">A disintegrin and metalloproteinase with thrombospondin motifs 19</fullName>
    </submittedName>
</protein>
<evidence type="ECO:0000256" key="3">
    <source>
        <dbReference type="ARBA" id="ARBA00022530"/>
    </source>
</evidence>
<evidence type="ECO:0000256" key="13">
    <source>
        <dbReference type="ARBA" id="ARBA00023157"/>
    </source>
</evidence>
<keyword evidence="11 23" id="KW-0482">Metalloprotease</keyword>
<reference evidence="23" key="2">
    <citation type="submission" date="2025-08" db="UniProtKB">
        <authorList>
            <consortium name="RefSeq"/>
        </authorList>
    </citation>
    <scope>IDENTIFICATION</scope>
    <source>
        <tissue evidence="23">Blood</tissue>
    </source>
</reference>
<feature type="region of interest" description="Disordered" evidence="19">
    <location>
        <begin position="75"/>
        <end position="104"/>
    </location>
</feature>
<evidence type="ECO:0000256" key="5">
    <source>
        <dbReference type="ARBA" id="ARBA00022685"/>
    </source>
</evidence>
<evidence type="ECO:0000256" key="18">
    <source>
        <dbReference type="PROSITE-ProRule" id="PRU00276"/>
    </source>
</evidence>
<evidence type="ECO:0000256" key="9">
    <source>
        <dbReference type="ARBA" id="ARBA00022801"/>
    </source>
</evidence>
<dbReference type="GO" id="GO:0030198">
    <property type="term" value="P:extracellular matrix organization"/>
    <property type="evidence" value="ECO:0007669"/>
    <property type="project" value="InterPro"/>
</dbReference>
<dbReference type="InterPro" id="IPR010909">
    <property type="entry name" value="PLAC"/>
</dbReference>
<dbReference type="Pfam" id="PF01421">
    <property type="entry name" value="Reprolysin"/>
    <property type="match status" value="1"/>
</dbReference>
<dbReference type="Pfam" id="PF17771">
    <property type="entry name" value="ADAMTS_CR_2"/>
    <property type="match status" value="1"/>
</dbReference>
<feature type="region of interest" description="Disordered" evidence="19">
    <location>
        <begin position="117"/>
        <end position="196"/>
    </location>
</feature>
<feature type="binding site" description="in inhibited form" evidence="16">
    <location>
        <position position="494"/>
    </location>
    <ligand>
        <name>Zn(2+)</name>
        <dbReference type="ChEBI" id="CHEBI:29105"/>
        <note>catalytic</note>
    </ligand>
</feature>
<evidence type="ECO:0000256" key="11">
    <source>
        <dbReference type="ARBA" id="ARBA00023049"/>
    </source>
</evidence>
<dbReference type="InterPro" id="IPR013273">
    <property type="entry name" value="ADAMTS/ADAMTS-like"/>
</dbReference>
<feature type="binding site" evidence="16">
    <location>
        <position position="613"/>
    </location>
    <ligand>
        <name>Ca(2+)</name>
        <dbReference type="ChEBI" id="CHEBI:29108"/>
        <label>2</label>
    </ligand>
</feature>
<feature type="compositionally biased region" description="Low complexity" evidence="19">
    <location>
        <begin position="319"/>
        <end position="336"/>
    </location>
</feature>
<evidence type="ECO:0000256" key="1">
    <source>
        <dbReference type="ARBA" id="ARBA00004498"/>
    </source>
</evidence>
<feature type="binding site" evidence="16 18">
    <location>
        <position position="686"/>
    </location>
    <ligand>
        <name>Zn(2+)</name>
        <dbReference type="ChEBI" id="CHEBI:29105"/>
        <note>catalytic</note>
    </ligand>
</feature>
<dbReference type="PROSITE" id="PS50215">
    <property type="entry name" value="ADAM_MEPRO"/>
    <property type="match status" value="1"/>
</dbReference>
<gene>
    <name evidence="23" type="primary">ADAMTS19</name>
</gene>
<evidence type="ECO:0000313" key="23">
    <source>
        <dbReference type="RefSeq" id="XP_025716607.1"/>
    </source>
</evidence>
<feature type="domain" description="Peptidase M12B" evidence="20">
    <location>
        <begin position="525"/>
        <end position="745"/>
    </location>
</feature>
<evidence type="ECO:0000256" key="16">
    <source>
        <dbReference type="PIRSR" id="PIRSR613273-2"/>
    </source>
</evidence>
<feature type="compositionally biased region" description="Pro residues" evidence="19">
    <location>
        <begin position="337"/>
        <end position="351"/>
    </location>
</feature>
<dbReference type="GO" id="GO:0031012">
    <property type="term" value="C:extracellular matrix"/>
    <property type="evidence" value="ECO:0007669"/>
    <property type="project" value="TreeGrafter"/>
</dbReference>
<feature type="disulfide bond" evidence="17">
    <location>
        <begin position="601"/>
        <end position="666"/>
    </location>
</feature>
<dbReference type="InterPro" id="IPR041645">
    <property type="entry name" value="ADAMTS_CR_2"/>
</dbReference>
<evidence type="ECO:0000256" key="17">
    <source>
        <dbReference type="PIRSR" id="PIRSR613273-3"/>
    </source>
</evidence>
<dbReference type="Pfam" id="PF19030">
    <property type="entry name" value="TSP1_ADAMTS"/>
    <property type="match status" value="4"/>
</dbReference>
<dbReference type="GO" id="GO:0006508">
    <property type="term" value="P:proteolysis"/>
    <property type="evidence" value="ECO:0007669"/>
    <property type="project" value="UniProtKB-KW"/>
</dbReference>
<evidence type="ECO:0000256" key="19">
    <source>
        <dbReference type="SAM" id="MobiDB-lite"/>
    </source>
</evidence>